<sequence length="97" mass="11069">MRSNISDGFLRFSYILQSSCSARRREIGNRPREFWEDNNICPDGNQPSRRRPDKTMIDQSCKSRTLGCASRQPVHPLRDLTIAFADVGLADLGKSQR</sequence>
<dbReference type="AlphaFoldDB" id="A0AAV2P1D4"/>
<organism evidence="2 3">
    <name type="scientific">Lasius platythorax</name>
    <dbReference type="NCBI Taxonomy" id="488582"/>
    <lineage>
        <taxon>Eukaryota</taxon>
        <taxon>Metazoa</taxon>
        <taxon>Ecdysozoa</taxon>
        <taxon>Arthropoda</taxon>
        <taxon>Hexapoda</taxon>
        <taxon>Insecta</taxon>
        <taxon>Pterygota</taxon>
        <taxon>Neoptera</taxon>
        <taxon>Endopterygota</taxon>
        <taxon>Hymenoptera</taxon>
        <taxon>Apocrita</taxon>
        <taxon>Aculeata</taxon>
        <taxon>Formicoidea</taxon>
        <taxon>Formicidae</taxon>
        <taxon>Formicinae</taxon>
        <taxon>Lasius</taxon>
        <taxon>Lasius</taxon>
    </lineage>
</organism>
<keyword evidence="3" id="KW-1185">Reference proteome</keyword>
<proteinExistence type="predicted"/>
<reference evidence="2" key="1">
    <citation type="submission" date="2024-04" db="EMBL/GenBank/DDBJ databases">
        <authorList>
            <consortium name="Molecular Ecology Group"/>
        </authorList>
    </citation>
    <scope>NUCLEOTIDE SEQUENCE</scope>
</reference>
<evidence type="ECO:0000313" key="2">
    <source>
        <dbReference type="EMBL" id="CAL1686705.1"/>
    </source>
</evidence>
<name>A0AAV2P1D4_9HYME</name>
<dbReference type="EMBL" id="OZ034830">
    <property type="protein sequence ID" value="CAL1686705.1"/>
    <property type="molecule type" value="Genomic_DNA"/>
</dbReference>
<dbReference type="Proteomes" id="UP001497644">
    <property type="component" value="Chromosome 7"/>
</dbReference>
<accession>A0AAV2P1D4</accession>
<evidence type="ECO:0000256" key="1">
    <source>
        <dbReference type="SAM" id="MobiDB-lite"/>
    </source>
</evidence>
<feature type="region of interest" description="Disordered" evidence="1">
    <location>
        <begin position="34"/>
        <end position="57"/>
    </location>
</feature>
<protein>
    <submittedName>
        <fullName evidence="2">Uncharacterized protein</fullName>
    </submittedName>
</protein>
<evidence type="ECO:0000313" key="3">
    <source>
        <dbReference type="Proteomes" id="UP001497644"/>
    </source>
</evidence>
<gene>
    <name evidence="2" type="ORF">LPLAT_LOCUS12047</name>
</gene>